<feature type="domain" description="DUF6535" evidence="2">
    <location>
        <begin position="5"/>
        <end position="58"/>
    </location>
</feature>
<dbReference type="AlphaFoldDB" id="A0A166CL98"/>
<sequence length="332" mass="37734">MSKLTTRPEGSTYRERLLRHLTREALAKRWLRILVDGLHLILLGSIALFMTGLLYQLRNLATSFDEDAPRLLITWRVGLSLSSIILTVVAVASMHALCYEASPFGGPFSDLLLKIIKRFHEMYDALMISIRILKELWSPSISGILTLLFMLVWVPLIIFPSWLSYGLIEHVMVKIDTNNKVKLVGAFMDLIAEASDPKLLERVVGSFSYVECLVDGEGTAGQLEKTENRLLATDTSVRVRETVKARAQRFFLYGEEEWGEDGSGMTKEQAQTLLKLHSYPEGFRKHFLSVSFDKDNADLRPFSLLPFEECVARVLCSYNHKGNLGHRTEIFY</sequence>
<feature type="transmembrane region" description="Helical" evidence="1">
    <location>
        <begin position="33"/>
        <end position="57"/>
    </location>
</feature>
<organism evidence="3 4">
    <name type="scientific">Sistotremastrum suecicum HHB10207 ss-3</name>
    <dbReference type="NCBI Taxonomy" id="1314776"/>
    <lineage>
        <taxon>Eukaryota</taxon>
        <taxon>Fungi</taxon>
        <taxon>Dikarya</taxon>
        <taxon>Basidiomycota</taxon>
        <taxon>Agaricomycotina</taxon>
        <taxon>Agaricomycetes</taxon>
        <taxon>Sistotremastrales</taxon>
        <taxon>Sistotremastraceae</taxon>
        <taxon>Sistotremastrum</taxon>
    </lineage>
</organism>
<protein>
    <recommendedName>
        <fullName evidence="2">DUF6535 domain-containing protein</fullName>
    </recommendedName>
</protein>
<reference evidence="3 4" key="1">
    <citation type="journal article" date="2016" name="Mol. Biol. Evol.">
        <title>Comparative Genomics of Early-Diverging Mushroom-Forming Fungi Provides Insights into the Origins of Lignocellulose Decay Capabilities.</title>
        <authorList>
            <person name="Nagy L.G."/>
            <person name="Riley R."/>
            <person name="Tritt A."/>
            <person name="Adam C."/>
            <person name="Daum C."/>
            <person name="Floudas D."/>
            <person name="Sun H."/>
            <person name="Yadav J.S."/>
            <person name="Pangilinan J."/>
            <person name="Larsson K.H."/>
            <person name="Matsuura K."/>
            <person name="Barry K."/>
            <person name="Labutti K."/>
            <person name="Kuo R."/>
            <person name="Ohm R.A."/>
            <person name="Bhattacharya S.S."/>
            <person name="Shirouzu T."/>
            <person name="Yoshinaga Y."/>
            <person name="Martin F.M."/>
            <person name="Grigoriev I.V."/>
            <person name="Hibbett D.S."/>
        </authorList>
    </citation>
    <scope>NUCLEOTIDE SEQUENCE [LARGE SCALE GENOMIC DNA]</scope>
    <source>
        <strain evidence="3 4">HHB10207 ss-3</strain>
    </source>
</reference>
<keyword evidence="4" id="KW-1185">Reference proteome</keyword>
<keyword evidence="1" id="KW-1133">Transmembrane helix</keyword>
<feature type="transmembrane region" description="Helical" evidence="1">
    <location>
        <begin position="77"/>
        <end position="99"/>
    </location>
</feature>
<feature type="transmembrane region" description="Helical" evidence="1">
    <location>
        <begin position="141"/>
        <end position="163"/>
    </location>
</feature>
<gene>
    <name evidence="3" type="ORF">SISSUDRAFT_838220</name>
</gene>
<dbReference type="Proteomes" id="UP000076798">
    <property type="component" value="Unassembled WGS sequence"/>
</dbReference>
<evidence type="ECO:0000313" key="4">
    <source>
        <dbReference type="Proteomes" id="UP000076798"/>
    </source>
</evidence>
<dbReference type="Pfam" id="PF20153">
    <property type="entry name" value="DUF6535"/>
    <property type="match status" value="1"/>
</dbReference>
<keyword evidence="1" id="KW-0812">Transmembrane</keyword>
<dbReference type="InterPro" id="IPR045338">
    <property type="entry name" value="DUF6535"/>
</dbReference>
<dbReference type="EMBL" id="KV428081">
    <property type="protein sequence ID" value="KZT37585.1"/>
    <property type="molecule type" value="Genomic_DNA"/>
</dbReference>
<evidence type="ECO:0000313" key="3">
    <source>
        <dbReference type="EMBL" id="KZT37585.1"/>
    </source>
</evidence>
<proteinExistence type="predicted"/>
<accession>A0A166CL98</accession>
<name>A0A166CL98_9AGAM</name>
<evidence type="ECO:0000259" key="2">
    <source>
        <dbReference type="Pfam" id="PF20153"/>
    </source>
</evidence>
<evidence type="ECO:0000256" key="1">
    <source>
        <dbReference type="SAM" id="Phobius"/>
    </source>
</evidence>
<keyword evidence="1" id="KW-0472">Membrane</keyword>